<proteinExistence type="predicted"/>
<dbReference type="EMBL" id="LJOW01000074">
    <property type="protein sequence ID" value="OBQ43017.1"/>
    <property type="molecule type" value="Genomic_DNA"/>
</dbReference>
<dbReference type="AlphaFoldDB" id="A0A1B7X0X0"/>
<dbReference type="Proteomes" id="UP000092093">
    <property type="component" value="Unassembled WGS sequence"/>
</dbReference>
<organism evidence="1 2">
    <name type="scientific">Aphanizomenon flos-aquae WA102</name>
    <dbReference type="NCBI Taxonomy" id="1710896"/>
    <lineage>
        <taxon>Bacteria</taxon>
        <taxon>Bacillati</taxon>
        <taxon>Cyanobacteriota</taxon>
        <taxon>Cyanophyceae</taxon>
        <taxon>Nostocales</taxon>
        <taxon>Aphanizomenonaceae</taxon>
        <taxon>Aphanizomenon</taxon>
    </lineage>
</organism>
<gene>
    <name evidence="1" type="ORF">AN484_14700</name>
</gene>
<accession>A0A1B7X0X0</accession>
<name>A0A1B7X0X0_APHFL</name>
<evidence type="ECO:0000313" key="2">
    <source>
        <dbReference type="Proteomes" id="UP000092093"/>
    </source>
</evidence>
<evidence type="ECO:0000313" key="1">
    <source>
        <dbReference type="EMBL" id="OBQ43017.1"/>
    </source>
</evidence>
<protein>
    <submittedName>
        <fullName evidence="1">Uncharacterized protein</fullName>
    </submittedName>
</protein>
<reference evidence="1 2" key="1">
    <citation type="submission" date="2015-09" db="EMBL/GenBank/DDBJ databases">
        <title>Aphanizomenon flos-aquae WA102.</title>
        <authorList>
            <person name="Driscoll C."/>
        </authorList>
    </citation>
    <scope>NUCLEOTIDE SEQUENCE [LARGE SCALE GENOMIC DNA]</scope>
    <source>
        <strain evidence="1">WA102</strain>
    </source>
</reference>
<sequence>MTTELGIDKTLSKLFPQCSGSAWEMYMTGLNGGKSQYEYEFSKALKDHTYENLNEDTKQYIANCQESNRIAKEKGINLRKTVDKDVMDRQIREICSEVTKNLPDARTEDEKKVVFD</sequence>
<comment type="caution">
    <text evidence="1">The sequence shown here is derived from an EMBL/GenBank/DDBJ whole genome shotgun (WGS) entry which is preliminary data.</text>
</comment>